<dbReference type="RefSeq" id="XP_038742445.1">
    <property type="nucleotide sequence ID" value="XM_038892209.1"/>
</dbReference>
<reference evidence="3" key="1">
    <citation type="submission" date="2020-03" db="EMBL/GenBank/DDBJ databases">
        <authorList>
            <person name="He L."/>
        </authorList>
    </citation>
    <scope>NUCLEOTIDE SEQUENCE</scope>
    <source>
        <strain evidence="3">CkLH20</strain>
    </source>
</reference>
<feature type="transmembrane region" description="Helical" evidence="2">
    <location>
        <begin position="47"/>
        <end position="71"/>
    </location>
</feature>
<organism evidence="3 4">
    <name type="scientific">Colletotrichum karsti</name>
    <dbReference type="NCBI Taxonomy" id="1095194"/>
    <lineage>
        <taxon>Eukaryota</taxon>
        <taxon>Fungi</taxon>
        <taxon>Dikarya</taxon>
        <taxon>Ascomycota</taxon>
        <taxon>Pezizomycotina</taxon>
        <taxon>Sordariomycetes</taxon>
        <taxon>Hypocreomycetidae</taxon>
        <taxon>Glomerellales</taxon>
        <taxon>Glomerellaceae</taxon>
        <taxon>Colletotrichum</taxon>
        <taxon>Colletotrichum boninense species complex</taxon>
    </lineage>
</organism>
<comment type="caution">
    <text evidence="3">The sequence shown here is derived from an EMBL/GenBank/DDBJ whole genome shotgun (WGS) entry which is preliminary data.</text>
</comment>
<gene>
    <name evidence="3" type="ORF">CkaCkLH20_09494</name>
</gene>
<dbReference type="GeneID" id="62165283"/>
<evidence type="ECO:0000313" key="4">
    <source>
        <dbReference type="Proteomes" id="UP000781932"/>
    </source>
</evidence>
<keyword evidence="4" id="KW-1185">Reference proteome</keyword>
<dbReference type="EMBL" id="JAATWM020000034">
    <property type="protein sequence ID" value="KAF9872984.1"/>
    <property type="molecule type" value="Genomic_DNA"/>
</dbReference>
<keyword evidence="2" id="KW-0472">Membrane</keyword>
<proteinExistence type="predicted"/>
<sequence length="214" mass="23812">MTANSYEMTGSENCDATRSLRPTDPGTACSNEKATQKTQPPKITHVVLLRILAVLGFVMWIVDWVLGMYYTGLYSRSFTGPCLAYNLPLAAAVVVVTSLIGSISAATRIRIFVHTVLLWLFFGTTEGLLIHIPVKARGVWWAAVLAVNYVWVKLSIMILYCILSAGPPDSGSVDMPYWVKEFLPYGVVRLVEESRVAPRCCNCQDEKKISFEQR</sequence>
<accession>A0A9P6LEB5</accession>
<feature type="transmembrane region" description="Helical" evidence="2">
    <location>
        <begin position="111"/>
        <end position="132"/>
    </location>
</feature>
<name>A0A9P6LEB5_9PEZI</name>
<keyword evidence="2" id="KW-1133">Transmembrane helix</keyword>
<evidence type="ECO:0000256" key="1">
    <source>
        <dbReference type="SAM" id="MobiDB-lite"/>
    </source>
</evidence>
<protein>
    <submittedName>
        <fullName evidence="3">Uncharacterized protein</fullName>
    </submittedName>
</protein>
<dbReference type="Proteomes" id="UP000781932">
    <property type="component" value="Unassembled WGS sequence"/>
</dbReference>
<feature type="transmembrane region" description="Helical" evidence="2">
    <location>
        <begin position="138"/>
        <end position="163"/>
    </location>
</feature>
<evidence type="ECO:0000256" key="2">
    <source>
        <dbReference type="SAM" id="Phobius"/>
    </source>
</evidence>
<dbReference type="AlphaFoldDB" id="A0A9P6LEB5"/>
<feature type="compositionally biased region" description="Polar residues" evidence="1">
    <location>
        <begin position="1"/>
        <end position="16"/>
    </location>
</feature>
<keyword evidence="2" id="KW-0812">Transmembrane</keyword>
<feature type="region of interest" description="Disordered" evidence="1">
    <location>
        <begin position="1"/>
        <end position="36"/>
    </location>
</feature>
<evidence type="ECO:0000313" key="3">
    <source>
        <dbReference type="EMBL" id="KAF9872984.1"/>
    </source>
</evidence>
<dbReference type="OrthoDB" id="4827586at2759"/>
<feature type="transmembrane region" description="Helical" evidence="2">
    <location>
        <begin position="83"/>
        <end position="104"/>
    </location>
</feature>
<reference evidence="3" key="2">
    <citation type="submission" date="2020-11" db="EMBL/GenBank/DDBJ databases">
        <title>Whole genome sequencing of Colletotrichum sp.</title>
        <authorList>
            <person name="Li H."/>
        </authorList>
    </citation>
    <scope>NUCLEOTIDE SEQUENCE</scope>
    <source>
        <strain evidence="3">CkLH20</strain>
    </source>
</reference>